<evidence type="ECO:0000313" key="2">
    <source>
        <dbReference type="EMBL" id="GIM79521.1"/>
    </source>
</evidence>
<keyword evidence="3" id="KW-1185">Reference proteome</keyword>
<name>A0A919SY33_9ACTN</name>
<accession>A0A919SY33</accession>
<proteinExistence type="predicted"/>
<sequence length="466" mass="48174">MARESKSGWSRPWAAFFALIIILGGVAISLGFGVRLRGALERNAESRMATASTSVQTAVTNELGRYADAVRLSAAAMAALPAPTAAAFDKIAEAVDEQDLTAVRALTFVAPDSPGLTASWRSRGATGFTPRTATGLQEHFYTVFAHTLGEEKTAPAIGVDQGSAQAVVDAARLATGHVAISDAYVRLADAAIPKAQQQLSFDVLAPVAGYGWVSMTVGAADFVSANLTKAAGDLLDAQVMTRSSAGALAEVATVARGDGSGFRRTQNFTAGERQWVLRTSATYKSLLPNAGRTDMVVVIAGSTLAVMFGTLMYLQMSATARAEREIAAEVGERLRKVDAESEQGRLRGALAAQEALLSGLIAHPGEETTEVDLRAVVAEVVASGLATAEVTVGDLPQVRADGAILHHLLDTMLADALSRTPPETSPTIAISAGTSADGLVRLVVESAGTVIGCTLPSATVEVPAGS</sequence>
<gene>
    <name evidence="2" type="ORF">Aco04nite_65920</name>
</gene>
<dbReference type="AlphaFoldDB" id="A0A919SY33"/>
<feature type="transmembrane region" description="Helical" evidence="1">
    <location>
        <begin position="295"/>
        <end position="314"/>
    </location>
</feature>
<keyword evidence="1" id="KW-0812">Transmembrane</keyword>
<dbReference type="RefSeq" id="WP_213001099.1">
    <property type="nucleotide sequence ID" value="NZ_BAAATW010000001.1"/>
</dbReference>
<keyword evidence="1" id="KW-1133">Transmembrane helix</keyword>
<keyword evidence="1" id="KW-0472">Membrane</keyword>
<protein>
    <submittedName>
        <fullName evidence="2">Uncharacterized protein</fullName>
    </submittedName>
</protein>
<organism evidence="2 3">
    <name type="scientific">Winogradskya consettensis</name>
    <dbReference type="NCBI Taxonomy" id="113560"/>
    <lineage>
        <taxon>Bacteria</taxon>
        <taxon>Bacillati</taxon>
        <taxon>Actinomycetota</taxon>
        <taxon>Actinomycetes</taxon>
        <taxon>Micromonosporales</taxon>
        <taxon>Micromonosporaceae</taxon>
        <taxon>Winogradskya</taxon>
    </lineage>
</organism>
<evidence type="ECO:0000313" key="3">
    <source>
        <dbReference type="Proteomes" id="UP000680865"/>
    </source>
</evidence>
<reference evidence="2" key="1">
    <citation type="submission" date="2021-03" db="EMBL/GenBank/DDBJ databases">
        <title>Whole genome shotgun sequence of Actinoplanes consettensis NBRC 14913.</title>
        <authorList>
            <person name="Komaki H."/>
            <person name="Tamura T."/>
        </authorList>
    </citation>
    <scope>NUCLEOTIDE SEQUENCE</scope>
    <source>
        <strain evidence="2">NBRC 14913</strain>
    </source>
</reference>
<comment type="caution">
    <text evidence="2">The sequence shown here is derived from an EMBL/GenBank/DDBJ whole genome shotgun (WGS) entry which is preliminary data.</text>
</comment>
<dbReference type="EMBL" id="BOQP01000039">
    <property type="protein sequence ID" value="GIM79521.1"/>
    <property type="molecule type" value="Genomic_DNA"/>
</dbReference>
<evidence type="ECO:0000256" key="1">
    <source>
        <dbReference type="SAM" id="Phobius"/>
    </source>
</evidence>
<dbReference type="Proteomes" id="UP000680865">
    <property type="component" value="Unassembled WGS sequence"/>
</dbReference>
<feature type="transmembrane region" description="Helical" evidence="1">
    <location>
        <begin position="12"/>
        <end position="34"/>
    </location>
</feature>